<dbReference type="Pfam" id="PF13581">
    <property type="entry name" value="HATPase_c_2"/>
    <property type="match status" value="1"/>
</dbReference>
<organism evidence="4 5">
    <name type="scientific">Streptomyces luteolus</name>
    <dbReference type="NCBI Taxonomy" id="3043615"/>
    <lineage>
        <taxon>Bacteria</taxon>
        <taxon>Bacillati</taxon>
        <taxon>Actinomycetota</taxon>
        <taxon>Actinomycetes</taxon>
        <taxon>Kitasatosporales</taxon>
        <taxon>Streptomycetaceae</taxon>
        <taxon>Streptomyces</taxon>
    </lineage>
</organism>
<evidence type="ECO:0000259" key="3">
    <source>
        <dbReference type="Pfam" id="PF13581"/>
    </source>
</evidence>
<proteinExistence type="predicted"/>
<feature type="region of interest" description="Disordered" evidence="2">
    <location>
        <begin position="1"/>
        <end position="26"/>
    </location>
</feature>
<feature type="domain" description="Histidine kinase/HSP90-like ATPase" evidence="3">
    <location>
        <begin position="19"/>
        <end position="129"/>
    </location>
</feature>
<dbReference type="EMBL" id="JASCIS010000045">
    <property type="protein sequence ID" value="MDI3422929.1"/>
    <property type="molecule type" value="Genomic_DNA"/>
</dbReference>
<dbReference type="Proteomes" id="UP001237105">
    <property type="component" value="Unassembled WGS sequence"/>
</dbReference>
<gene>
    <name evidence="4" type="ORF">QIT00_31045</name>
</gene>
<dbReference type="CDD" id="cd16936">
    <property type="entry name" value="HATPase_RsbW-like"/>
    <property type="match status" value="1"/>
</dbReference>
<keyword evidence="4" id="KW-0547">Nucleotide-binding</keyword>
<dbReference type="RefSeq" id="WP_282538845.1">
    <property type="nucleotide sequence ID" value="NZ_JASCIS010000045.1"/>
</dbReference>
<comment type="caution">
    <text evidence="4">The sequence shown here is derived from an EMBL/GenBank/DDBJ whole genome shotgun (WGS) entry which is preliminary data.</text>
</comment>
<accession>A0ABT6T4Y7</accession>
<evidence type="ECO:0000313" key="5">
    <source>
        <dbReference type="Proteomes" id="UP001237105"/>
    </source>
</evidence>
<keyword evidence="1" id="KW-0418">Kinase</keyword>
<keyword evidence="1" id="KW-0808">Transferase</keyword>
<evidence type="ECO:0000256" key="2">
    <source>
        <dbReference type="SAM" id="MobiDB-lite"/>
    </source>
</evidence>
<evidence type="ECO:0000256" key="1">
    <source>
        <dbReference type="ARBA" id="ARBA00022527"/>
    </source>
</evidence>
<dbReference type="PANTHER" id="PTHR35526:SF3">
    <property type="entry name" value="ANTI-SIGMA-F FACTOR RSBW"/>
    <property type="match status" value="1"/>
</dbReference>
<dbReference type="InterPro" id="IPR003594">
    <property type="entry name" value="HATPase_dom"/>
</dbReference>
<keyword evidence="4" id="KW-0067">ATP-binding</keyword>
<dbReference type="InterPro" id="IPR036890">
    <property type="entry name" value="HATPase_C_sf"/>
</dbReference>
<dbReference type="Gene3D" id="3.30.565.10">
    <property type="entry name" value="Histidine kinase-like ATPase, C-terminal domain"/>
    <property type="match status" value="1"/>
</dbReference>
<sequence length="139" mass="14871">MTATRPHASGAPGYSETWPSEPETAGRSRQLVKAALNTWNLNGDVVERAVLVISELVTNSVQHSGSKLLRLSVTRIAPGVVRLSVTDKSRKKPEIQAAGLSDESGRGLHLVDLLADDWGVVERGFGKTVYADLNLEAPG</sequence>
<reference evidence="4 5" key="1">
    <citation type="submission" date="2023-05" db="EMBL/GenBank/DDBJ databases">
        <title>Draft genome sequence of Streptomyces sp. B-S-A12 isolated from a cave soil in Thailand.</title>
        <authorList>
            <person name="Chamroensaksri N."/>
            <person name="Muangham S."/>
        </authorList>
    </citation>
    <scope>NUCLEOTIDE SEQUENCE [LARGE SCALE GENOMIC DNA]</scope>
    <source>
        <strain evidence="4 5">B-S-A12</strain>
    </source>
</reference>
<dbReference type="GO" id="GO:0005524">
    <property type="term" value="F:ATP binding"/>
    <property type="evidence" value="ECO:0007669"/>
    <property type="project" value="UniProtKB-KW"/>
</dbReference>
<keyword evidence="1" id="KW-0723">Serine/threonine-protein kinase</keyword>
<dbReference type="InterPro" id="IPR050267">
    <property type="entry name" value="Anti-sigma-factor_SerPK"/>
</dbReference>
<dbReference type="PANTHER" id="PTHR35526">
    <property type="entry name" value="ANTI-SIGMA-F FACTOR RSBW-RELATED"/>
    <property type="match status" value="1"/>
</dbReference>
<evidence type="ECO:0000313" key="4">
    <source>
        <dbReference type="EMBL" id="MDI3422929.1"/>
    </source>
</evidence>
<dbReference type="SUPFAM" id="SSF55874">
    <property type="entry name" value="ATPase domain of HSP90 chaperone/DNA topoisomerase II/histidine kinase"/>
    <property type="match status" value="1"/>
</dbReference>
<keyword evidence="5" id="KW-1185">Reference proteome</keyword>
<name>A0ABT6T4Y7_9ACTN</name>
<protein>
    <submittedName>
        <fullName evidence="4">ATP-binding protein</fullName>
    </submittedName>
</protein>